<evidence type="ECO:0000313" key="2">
    <source>
        <dbReference type="Proteomes" id="UP001589755"/>
    </source>
</evidence>
<organism evidence="1 2">
    <name type="scientific">Chelativorans intermedius</name>
    <dbReference type="NCBI Taxonomy" id="515947"/>
    <lineage>
        <taxon>Bacteria</taxon>
        <taxon>Pseudomonadati</taxon>
        <taxon>Pseudomonadota</taxon>
        <taxon>Alphaproteobacteria</taxon>
        <taxon>Hyphomicrobiales</taxon>
        <taxon>Phyllobacteriaceae</taxon>
        <taxon>Chelativorans</taxon>
    </lineage>
</organism>
<dbReference type="Proteomes" id="UP001589755">
    <property type="component" value="Unassembled WGS sequence"/>
</dbReference>
<name>A0ABV6DDF3_9HYPH</name>
<dbReference type="EMBL" id="JBHLXD010000072">
    <property type="protein sequence ID" value="MFC0210678.1"/>
    <property type="molecule type" value="Genomic_DNA"/>
</dbReference>
<reference evidence="1 2" key="1">
    <citation type="submission" date="2024-09" db="EMBL/GenBank/DDBJ databases">
        <authorList>
            <person name="Sun Q."/>
            <person name="Mori K."/>
        </authorList>
    </citation>
    <scope>NUCLEOTIDE SEQUENCE [LARGE SCALE GENOMIC DNA]</scope>
    <source>
        <strain evidence="1 2">CCM 8543</strain>
    </source>
</reference>
<dbReference type="RefSeq" id="WP_261522845.1">
    <property type="nucleotide sequence ID" value="NZ_JAODNW010000048.1"/>
</dbReference>
<accession>A0ABV6DDF3</accession>
<comment type="caution">
    <text evidence="1">The sequence shown here is derived from an EMBL/GenBank/DDBJ whole genome shotgun (WGS) entry which is preliminary data.</text>
</comment>
<dbReference type="SUPFAM" id="SSF109709">
    <property type="entry name" value="KorB DNA-binding domain-like"/>
    <property type="match status" value="1"/>
</dbReference>
<sequence>MTRVAPIPDTITLQVPFRVVKRSGRKEVHVPEGAMSSRRTDNTLVKALARAFRWKRMLESGEFATVGELAEHEGIAPSYMTRVLRLTLLAPDIVEAILDGKQGPEVTLASMLEPFPVEWDLQEAGGFDRINGKGQAAACPNGVV</sequence>
<dbReference type="Gene3D" id="1.10.10.2830">
    <property type="match status" value="1"/>
</dbReference>
<proteinExistence type="predicted"/>
<keyword evidence="2" id="KW-1185">Reference proteome</keyword>
<evidence type="ECO:0000313" key="1">
    <source>
        <dbReference type="EMBL" id="MFC0210678.1"/>
    </source>
</evidence>
<evidence type="ECO:0008006" key="3">
    <source>
        <dbReference type="Google" id="ProtNLM"/>
    </source>
</evidence>
<gene>
    <name evidence="1" type="ORF">ACFFJ2_20025</name>
</gene>
<protein>
    <recommendedName>
        <fullName evidence="3">Bacteriophage-like protein</fullName>
    </recommendedName>
</protein>